<evidence type="ECO:0000256" key="1">
    <source>
        <dbReference type="RuleBase" id="RU363093"/>
    </source>
</evidence>
<evidence type="ECO:0000259" key="2">
    <source>
        <dbReference type="Pfam" id="PF03070"/>
    </source>
</evidence>
<dbReference type="Gene3D" id="1.20.910.10">
    <property type="entry name" value="Heme oxygenase-like"/>
    <property type="match status" value="1"/>
</dbReference>
<dbReference type="InterPro" id="IPR016084">
    <property type="entry name" value="Haem_Oase-like_multi-hlx"/>
</dbReference>
<dbReference type="PANTHER" id="PTHR43198:SF2">
    <property type="entry name" value="SI:CH1073-67J19.1-RELATED"/>
    <property type="match status" value="1"/>
</dbReference>
<dbReference type="Proteomes" id="UP000199203">
    <property type="component" value="Unassembled WGS sequence"/>
</dbReference>
<keyword evidence="4" id="KW-1185">Reference proteome</keyword>
<dbReference type="AlphaFoldDB" id="A0A1G7TWT2"/>
<dbReference type="OrthoDB" id="34166at2"/>
<dbReference type="PANTHER" id="PTHR43198">
    <property type="entry name" value="BIFUNCTIONAL TH2 PROTEIN"/>
    <property type="match status" value="1"/>
</dbReference>
<dbReference type="InterPro" id="IPR050967">
    <property type="entry name" value="Thiamine_Salvage_TenA"/>
</dbReference>
<keyword evidence="1" id="KW-0784">Thiamine biosynthesis</keyword>
<dbReference type="CDD" id="cd19365">
    <property type="entry name" value="TenA_C-like"/>
    <property type="match status" value="1"/>
</dbReference>
<dbReference type="GO" id="GO:0009229">
    <property type="term" value="P:thiamine diphosphate biosynthetic process"/>
    <property type="evidence" value="ECO:0007669"/>
    <property type="project" value="UniProtKB-UniPathway"/>
</dbReference>
<comment type="function">
    <text evidence="1">Catalyzes an amino-pyrimidine hydrolysis reaction at the C5' of the pyrimidine moiety of thiamine compounds, a reaction that is part of a thiamine salvage pathway.</text>
</comment>
<dbReference type="InterPro" id="IPR027574">
    <property type="entry name" value="Thiaminase_II"/>
</dbReference>
<dbReference type="RefSeq" id="WP_089874474.1">
    <property type="nucleotide sequence ID" value="NZ_FNBH01000004.1"/>
</dbReference>
<dbReference type="UniPathway" id="UPA00060"/>
<comment type="catalytic activity">
    <reaction evidence="1">
        <text>4-amino-5-aminomethyl-2-methylpyrimidine + H2O = 4-amino-5-hydroxymethyl-2-methylpyrimidine + NH4(+)</text>
        <dbReference type="Rhea" id="RHEA:31799"/>
        <dbReference type="ChEBI" id="CHEBI:15377"/>
        <dbReference type="ChEBI" id="CHEBI:16892"/>
        <dbReference type="ChEBI" id="CHEBI:28938"/>
        <dbReference type="ChEBI" id="CHEBI:63416"/>
        <dbReference type="EC" id="3.5.99.2"/>
    </reaction>
</comment>
<protein>
    <recommendedName>
        <fullName evidence="1">Aminopyrimidine aminohydrolase</fullName>
        <ecNumber evidence="1">3.5.99.2</ecNumber>
    </recommendedName>
</protein>
<dbReference type="GO" id="GO:0009228">
    <property type="term" value="P:thiamine biosynthetic process"/>
    <property type="evidence" value="ECO:0007669"/>
    <property type="project" value="UniProtKB-KW"/>
</dbReference>
<organism evidence="3 4">
    <name type="scientific">Epilithonimonas hungarica</name>
    <dbReference type="NCBI Taxonomy" id="454006"/>
    <lineage>
        <taxon>Bacteria</taxon>
        <taxon>Pseudomonadati</taxon>
        <taxon>Bacteroidota</taxon>
        <taxon>Flavobacteriia</taxon>
        <taxon>Flavobacteriales</taxon>
        <taxon>Weeksellaceae</taxon>
        <taxon>Chryseobacterium group</taxon>
        <taxon>Epilithonimonas</taxon>
    </lineage>
</organism>
<dbReference type="EMBL" id="FNBH01000004">
    <property type="protein sequence ID" value="SDG39688.1"/>
    <property type="molecule type" value="Genomic_DNA"/>
</dbReference>
<dbReference type="GO" id="GO:0005829">
    <property type="term" value="C:cytosol"/>
    <property type="evidence" value="ECO:0007669"/>
    <property type="project" value="TreeGrafter"/>
</dbReference>
<comment type="pathway">
    <text evidence="1">Cofactor biosynthesis; thiamine diphosphate biosynthesis.</text>
</comment>
<proteinExistence type="inferred from homology"/>
<evidence type="ECO:0000313" key="4">
    <source>
        <dbReference type="Proteomes" id="UP000199203"/>
    </source>
</evidence>
<comment type="catalytic activity">
    <reaction evidence="1">
        <text>thiamine + H2O = 5-(2-hydroxyethyl)-4-methylthiazole + 4-amino-5-hydroxymethyl-2-methylpyrimidine + H(+)</text>
        <dbReference type="Rhea" id="RHEA:17509"/>
        <dbReference type="ChEBI" id="CHEBI:15377"/>
        <dbReference type="ChEBI" id="CHEBI:15378"/>
        <dbReference type="ChEBI" id="CHEBI:16892"/>
        <dbReference type="ChEBI" id="CHEBI:17957"/>
        <dbReference type="ChEBI" id="CHEBI:18385"/>
        <dbReference type="EC" id="3.5.99.2"/>
    </reaction>
</comment>
<feature type="domain" description="Thiaminase-2/PQQC" evidence="2">
    <location>
        <begin position="8"/>
        <end position="211"/>
    </location>
</feature>
<dbReference type="Pfam" id="PF03070">
    <property type="entry name" value="TENA_THI-4"/>
    <property type="match status" value="1"/>
</dbReference>
<dbReference type="GO" id="GO:0050334">
    <property type="term" value="F:thiaminase activity"/>
    <property type="evidence" value="ECO:0007669"/>
    <property type="project" value="UniProtKB-EC"/>
</dbReference>
<accession>A0A1G7TWT2</accession>
<dbReference type="STRING" id="454006.SAMN05421825_3242"/>
<sequence>MNWSENTWKSIENIYQDIIEMPFIKELSKGSLDKEKFQFYIAQDSLYLEHFGRTLALIGSKAHQIEDALAYMRFAENAIVVENALHESYFKEFEISGKGILEPVCHHYIHFLRSTAAFEPVEVALAATLPCFWIYQEVGDHILNLEQASKNPYQSWIETYGGEDFAVAVKIAIEICDKAAENTTPEIRTRMNEAFITASKLEFQFWQAAYDLKVWE</sequence>
<reference evidence="4" key="1">
    <citation type="submission" date="2016-10" db="EMBL/GenBank/DDBJ databases">
        <authorList>
            <person name="Varghese N."/>
            <person name="Submissions S."/>
        </authorList>
    </citation>
    <scope>NUCLEOTIDE SEQUENCE [LARGE SCALE GENOMIC DNA]</scope>
    <source>
        <strain evidence="4">DSM 19684</strain>
    </source>
</reference>
<name>A0A1G7TWT2_9FLAO</name>
<dbReference type="NCBIfam" id="TIGR04306">
    <property type="entry name" value="salvage_TenA"/>
    <property type="match status" value="1"/>
</dbReference>
<keyword evidence="1" id="KW-0378">Hydrolase</keyword>
<evidence type="ECO:0000313" key="3">
    <source>
        <dbReference type="EMBL" id="SDG39688.1"/>
    </source>
</evidence>
<gene>
    <name evidence="3" type="ORF">SAMN05421825_3242</name>
</gene>
<dbReference type="InterPro" id="IPR004305">
    <property type="entry name" value="Thiaminase-2/PQQC"/>
</dbReference>
<dbReference type="EC" id="3.5.99.2" evidence="1"/>
<dbReference type="SUPFAM" id="SSF48613">
    <property type="entry name" value="Heme oxygenase-like"/>
    <property type="match status" value="1"/>
</dbReference>
<comment type="similarity">
    <text evidence="1">Belongs to the TenA family.</text>
</comment>